<dbReference type="InterPro" id="IPR001810">
    <property type="entry name" value="F-box_dom"/>
</dbReference>
<dbReference type="InterPro" id="IPR036047">
    <property type="entry name" value="F-box-like_dom_sf"/>
</dbReference>
<dbReference type="OrthoDB" id="3266451at2759"/>
<dbReference type="Pfam" id="PF12937">
    <property type="entry name" value="F-box-like"/>
    <property type="match status" value="1"/>
</dbReference>
<reference evidence="2" key="1">
    <citation type="submission" date="2020-11" db="EMBL/GenBank/DDBJ databases">
        <authorList>
            <consortium name="DOE Joint Genome Institute"/>
            <person name="Ahrendt S."/>
            <person name="Riley R."/>
            <person name="Andreopoulos W."/>
            <person name="Labutti K."/>
            <person name="Pangilinan J."/>
            <person name="Ruiz-Duenas F.J."/>
            <person name="Barrasa J.M."/>
            <person name="Sanchez-Garcia M."/>
            <person name="Camarero S."/>
            <person name="Miyauchi S."/>
            <person name="Serrano A."/>
            <person name="Linde D."/>
            <person name="Babiker R."/>
            <person name="Drula E."/>
            <person name="Ayuso-Fernandez I."/>
            <person name="Pacheco R."/>
            <person name="Padilla G."/>
            <person name="Ferreira P."/>
            <person name="Barriuso J."/>
            <person name="Kellner H."/>
            <person name="Castanera R."/>
            <person name="Alfaro M."/>
            <person name="Ramirez L."/>
            <person name="Pisabarro A.G."/>
            <person name="Kuo A."/>
            <person name="Tritt A."/>
            <person name="Lipzen A."/>
            <person name="He G."/>
            <person name="Yan M."/>
            <person name="Ng V."/>
            <person name="Cullen D."/>
            <person name="Martin F."/>
            <person name="Rosso M.-N."/>
            <person name="Henrissat B."/>
            <person name="Hibbett D."/>
            <person name="Martinez A.T."/>
            <person name="Grigoriev I.V."/>
        </authorList>
    </citation>
    <scope>NUCLEOTIDE SEQUENCE</scope>
    <source>
        <strain evidence="2">AH 40177</strain>
    </source>
</reference>
<accession>A0A9P5PM35</accession>
<keyword evidence="3" id="KW-1185">Reference proteome</keyword>
<comment type="caution">
    <text evidence="2">The sequence shown here is derived from an EMBL/GenBank/DDBJ whole genome shotgun (WGS) entry which is preliminary data.</text>
</comment>
<evidence type="ECO:0000259" key="1">
    <source>
        <dbReference type="Pfam" id="PF12937"/>
    </source>
</evidence>
<proteinExistence type="predicted"/>
<name>A0A9P5PM35_9AGAR</name>
<dbReference type="SUPFAM" id="SSF81383">
    <property type="entry name" value="F-box domain"/>
    <property type="match status" value="1"/>
</dbReference>
<evidence type="ECO:0000313" key="3">
    <source>
        <dbReference type="Proteomes" id="UP000772434"/>
    </source>
</evidence>
<dbReference type="EMBL" id="JADNRY010000088">
    <property type="protein sequence ID" value="KAF9066383.1"/>
    <property type="molecule type" value="Genomic_DNA"/>
</dbReference>
<feature type="domain" description="F-box" evidence="1">
    <location>
        <begin position="48"/>
        <end position="105"/>
    </location>
</feature>
<gene>
    <name evidence="2" type="ORF">BDP27DRAFT_1227612</name>
</gene>
<dbReference type="Proteomes" id="UP000772434">
    <property type="component" value="Unassembled WGS sequence"/>
</dbReference>
<protein>
    <recommendedName>
        <fullName evidence="1">F-box domain-containing protein</fullName>
    </recommendedName>
</protein>
<dbReference type="Gene3D" id="1.20.1280.50">
    <property type="match status" value="1"/>
</dbReference>
<dbReference type="AlphaFoldDB" id="A0A9P5PM35"/>
<evidence type="ECO:0000313" key="2">
    <source>
        <dbReference type="EMBL" id="KAF9066383.1"/>
    </source>
</evidence>
<feature type="non-terminal residue" evidence="2">
    <location>
        <position position="139"/>
    </location>
</feature>
<sequence length="139" mass="15603">MVALADKDIGDHDSELARLHRQILAAEAEKHQLEKQKAKICALLSPIRKLPNELLSRIFQSVCQQKSNEITSSFNITCLPTMAISLVCFRWRELALSSPSLWANLMVQVSSRPDVQTNPTETVARYLERSGNCPLTLTL</sequence>
<organism evidence="2 3">
    <name type="scientific">Rhodocollybia butyracea</name>
    <dbReference type="NCBI Taxonomy" id="206335"/>
    <lineage>
        <taxon>Eukaryota</taxon>
        <taxon>Fungi</taxon>
        <taxon>Dikarya</taxon>
        <taxon>Basidiomycota</taxon>
        <taxon>Agaricomycotina</taxon>
        <taxon>Agaricomycetes</taxon>
        <taxon>Agaricomycetidae</taxon>
        <taxon>Agaricales</taxon>
        <taxon>Marasmiineae</taxon>
        <taxon>Omphalotaceae</taxon>
        <taxon>Rhodocollybia</taxon>
    </lineage>
</organism>